<dbReference type="InterPro" id="IPR052539">
    <property type="entry name" value="MGD_biosynthesis_adapter"/>
</dbReference>
<dbReference type="InterPro" id="IPR004435">
    <property type="entry name" value="MobB_dom"/>
</dbReference>
<sequence length="170" mass="19103">MALEIRFPLLQIVGYQNSGKTTLVEKIVKRGTELGVSIATIKHHGHTSNLKGLNKEKDSSRHFKAGASATIVEGGGSLQLEAKTSGWTLEKLIQLYAFFENDMIVIEGFKLADYPKIVLIRNDADKELLTSLTNIVAVISWIPIESNFPLFHIKEEEIYLEWVFNFIQKG</sequence>
<accession>A0ABW4MRN0</accession>
<evidence type="ECO:0000259" key="1">
    <source>
        <dbReference type="Pfam" id="PF03205"/>
    </source>
</evidence>
<dbReference type="SUPFAM" id="SSF52540">
    <property type="entry name" value="P-loop containing nucleoside triphosphate hydrolases"/>
    <property type="match status" value="1"/>
</dbReference>
<evidence type="ECO:0000313" key="2">
    <source>
        <dbReference type="EMBL" id="MFD1779650.1"/>
    </source>
</evidence>
<gene>
    <name evidence="2" type="primary">mobB</name>
    <name evidence="2" type="ORF">ACFSFW_13380</name>
</gene>
<dbReference type="Gene3D" id="3.40.50.300">
    <property type="entry name" value="P-loop containing nucleotide triphosphate hydrolases"/>
    <property type="match status" value="1"/>
</dbReference>
<dbReference type="RefSeq" id="WP_388039015.1">
    <property type="nucleotide sequence ID" value="NZ_JBHUEK010000020.1"/>
</dbReference>
<proteinExistence type="predicted"/>
<reference evidence="3" key="1">
    <citation type="journal article" date="2019" name="Int. J. Syst. Evol. Microbiol.">
        <title>The Global Catalogue of Microorganisms (GCM) 10K type strain sequencing project: providing services to taxonomists for standard genome sequencing and annotation.</title>
        <authorList>
            <consortium name="The Broad Institute Genomics Platform"/>
            <consortium name="The Broad Institute Genome Sequencing Center for Infectious Disease"/>
            <person name="Wu L."/>
            <person name="Ma J."/>
        </authorList>
    </citation>
    <scope>NUCLEOTIDE SEQUENCE [LARGE SCALE GENOMIC DNA]</scope>
    <source>
        <strain evidence="3">CCUG 15531</strain>
    </source>
</reference>
<organism evidence="2 3">
    <name type="scientific">Fredinandcohnia salidurans</name>
    <dbReference type="NCBI Taxonomy" id="2595041"/>
    <lineage>
        <taxon>Bacteria</taxon>
        <taxon>Bacillati</taxon>
        <taxon>Bacillota</taxon>
        <taxon>Bacilli</taxon>
        <taxon>Bacillales</taxon>
        <taxon>Bacillaceae</taxon>
        <taxon>Fredinandcohnia</taxon>
    </lineage>
</organism>
<keyword evidence="3" id="KW-1185">Reference proteome</keyword>
<evidence type="ECO:0000313" key="3">
    <source>
        <dbReference type="Proteomes" id="UP001597227"/>
    </source>
</evidence>
<dbReference type="PANTHER" id="PTHR40072:SF1">
    <property type="entry name" value="MOLYBDOPTERIN-GUANINE DINUCLEOTIDE BIOSYNTHESIS ADAPTER PROTEIN"/>
    <property type="match status" value="1"/>
</dbReference>
<protein>
    <submittedName>
        <fullName evidence="2">Molybdopterin-guanine dinucleotide biosynthesis protein B</fullName>
    </submittedName>
</protein>
<comment type="caution">
    <text evidence="2">The sequence shown here is derived from an EMBL/GenBank/DDBJ whole genome shotgun (WGS) entry which is preliminary data.</text>
</comment>
<feature type="domain" description="Molybdopterin-guanine dinucleotide biosynthesis protein B (MobB)" evidence="1">
    <location>
        <begin position="10"/>
        <end position="141"/>
    </location>
</feature>
<dbReference type="Pfam" id="PF03205">
    <property type="entry name" value="MobB"/>
    <property type="match status" value="1"/>
</dbReference>
<dbReference type="CDD" id="cd03116">
    <property type="entry name" value="MobB"/>
    <property type="match status" value="1"/>
</dbReference>
<dbReference type="InterPro" id="IPR027417">
    <property type="entry name" value="P-loop_NTPase"/>
</dbReference>
<dbReference type="EMBL" id="JBHUEK010000020">
    <property type="protein sequence ID" value="MFD1779650.1"/>
    <property type="molecule type" value="Genomic_DNA"/>
</dbReference>
<dbReference type="NCBIfam" id="TIGR00176">
    <property type="entry name" value="mobB"/>
    <property type="match status" value="1"/>
</dbReference>
<name>A0ABW4MRN0_9BACI</name>
<dbReference type="Proteomes" id="UP001597227">
    <property type="component" value="Unassembled WGS sequence"/>
</dbReference>
<dbReference type="PANTHER" id="PTHR40072">
    <property type="entry name" value="MOLYBDOPTERIN-GUANINE DINUCLEOTIDE BIOSYNTHESIS ADAPTER PROTEIN-RELATED"/>
    <property type="match status" value="1"/>
</dbReference>